<keyword evidence="3" id="KW-1185">Reference proteome</keyword>
<dbReference type="Pfam" id="PF01979">
    <property type="entry name" value="Amidohydro_1"/>
    <property type="match status" value="1"/>
</dbReference>
<dbReference type="InterPro" id="IPR051781">
    <property type="entry name" value="Metallo-dep_Hydrolase"/>
</dbReference>
<accession>A0A4R2RZA5</accession>
<keyword evidence="2" id="KW-0378">Hydrolase</keyword>
<dbReference type="Gene3D" id="3.20.20.140">
    <property type="entry name" value="Metal-dependent hydrolases"/>
    <property type="match status" value="1"/>
</dbReference>
<dbReference type="PANTHER" id="PTHR43135">
    <property type="entry name" value="ALPHA-D-RIBOSE 1-METHYLPHOSPHONATE 5-TRIPHOSPHATE DIPHOSPHATASE"/>
    <property type="match status" value="1"/>
</dbReference>
<proteinExistence type="predicted"/>
<sequence length="384" mass="41686">MTTLIYGGQVWTMTGAIYDPGFLAFSEGRIVAVGAYTEEQAAHWANRPGVKRVNGSGAMLLPGFIDAHCHVGIVEEGTSIEGDDLNETSEPLTPHLRALDGINLDDPAFDDALQGGVTTVCVLPGSANVVGGQAVLLKTAGPWPSRVLREQVGLKCALGENPKRIYGEQKKSPITRMASAALLREALERARFYGQKKQCGEGECDLRWEAIQPVLERQMPLRVHAHRADDIWTALRIAREQEVDLVIEHCTEGHRIAELLSDARVPAVVGPLIVNRAKVEMREVSPATAGILHRAGVAVSLMTDHPVVPIQYLPLSAGLAVRFGLDEMAALQAITIQPARLLGLDERLGSLTVGKEADLVLWSGHPFDARSRVRHLWMAGKQLL</sequence>
<name>A0A4R2RZA5_9FIRM</name>
<gene>
    <name evidence="2" type="ORF">EDD73_10184</name>
</gene>
<dbReference type="PANTHER" id="PTHR43135:SF3">
    <property type="entry name" value="ALPHA-D-RIBOSE 1-METHYLPHOSPHONATE 5-TRIPHOSPHATE DIPHOSPHATASE"/>
    <property type="match status" value="1"/>
</dbReference>
<dbReference type="AlphaFoldDB" id="A0A4R2RZA5"/>
<dbReference type="InterPro" id="IPR006680">
    <property type="entry name" value="Amidohydro-rel"/>
</dbReference>
<protein>
    <submittedName>
        <fullName evidence="2">Imidazolonepropionase-like amidohydrolase</fullName>
    </submittedName>
</protein>
<dbReference type="CDD" id="cd01309">
    <property type="entry name" value="Met_dep_hydrolase_C"/>
    <property type="match status" value="1"/>
</dbReference>
<evidence type="ECO:0000313" key="3">
    <source>
        <dbReference type="Proteomes" id="UP000294813"/>
    </source>
</evidence>
<evidence type="ECO:0000313" key="2">
    <source>
        <dbReference type="EMBL" id="TCP68918.1"/>
    </source>
</evidence>
<comment type="caution">
    <text evidence="2">The sequence shown here is derived from an EMBL/GenBank/DDBJ whole genome shotgun (WGS) entry which is preliminary data.</text>
</comment>
<dbReference type="RefSeq" id="WP_320055162.1">
    <property type="nucleotide sequence ID" value="NZ_JAOQNU010000001.1"/>
</dbReference>
<organism evidence="2 3">
    <name type="scientific">Heliophilum fasciatum</name>
    <dbReference type="NCBI Taxonomy" id="35700"/>
    <lineage>
        <taxon>Bacteria</taxon>
        <taxon>Bacillati</taxon>
        <taxon>Bacillota</taxon>
        <taxon>Clostridia</taxon>
        <taxon>Eubacteriales</taxon>
        <taxon>Heliobacteriaceae</taxon>
        <taxon>Heliophilum</taxon>
    </lineage>
</organism>
<dbReference type="GO" id="GO:0016810">
    <property type="term" value="F:hydrolase activity, acting on carbon-nitrogen (but not peptide) bonds"/>
    <property type="evidence" value="ECO:0007669"/>
    <property type="project" value="InterPro"/>
</dbReference>
<dbReference type="SUPFAM" id="SSF51556">
    <property type="entry name" value="Metallo-dependent hydrolases"/>
    <property type="match status" value="1"/>
</dbReference>
<dbReference type="InterPro" id="IPR011059">
    <property type="entry name" value="Metal-dep_hydrolase_composite"/>
</dbReference>
<dbReference type="InterPro" id="IPR032466">
    <property type="entry name" value="Metal_Hydrolase"/>
</dbReference>
<dbReference type="SUPFAM" id="SSF51338">
    <property type="entry name" value="Composite domain of metallo-dependent hydrolases"/>
    <property type="match status" value="1"/>
</dbReference>
<dbReference type="Proteomes" id="UP000294813">
    <property type="component" value="Unassembled WGS sequence"/>
</dbReference>
<feature type="domain" description="Amidohydrolase-related" evidence="1">
    <location>
        <begin position="243"/>
        <end position="366"/>
    </location>
</feature>
<dbReference type="EMBL" id="SLXT01000001">
    <property type="protein sequence ID" value="TCP68918.1"/>
    <property type="molecule type" value="Genomic_DNA"/>
</dbReference>
<reference evidence="2 3" key="1">
    <citation type="submission" date="2019-03" db="EMBL/GenBank/DDBJ databases">
        <title>Genomic Encyclopedia of Type Strains, Phase IV (KMG-IV): sequencing the most valuable type-strain genomes for metagenomic binning, comparative biology and taxonomic classification.</title>
        <authorList>
            <person name="Goeker M."/>
        </authorList>
    </citation>
    <scope>NUCLEOTIDE SEQUENCE [LARGE SCALE GENOMIC DNA]</scope>
    <source>
        <strain evidence="2 3">DSM 11170</strain>
    </source>
</reference>
<evidence type="ECO:0000259" key="1">
    <source>
        <dbReference type="Pfam" id="PF01979"/>
    </source>
</evidence>